<protein>
    <submittedName>
        <fullName evidence="1">Uncharacterized protein</fullName>
    </submittedName>
</protein>
<dbReference type="AlphaFoldDB" id="A0A3B0Z7R1"/>
<accession>A0A3B0Z7R1</accession>
<name>A0A3B0Z7R1_9ZZZZ</name>
<reference evidence="1" key="1">
    <citation type="submission" date="2018-06" db="EMBL/GenBank/DDBJ databases">
        <authorList>
            <person name="Zhirakovskaya E."/>
        </authorList>
    </citation>
    <scope>NUCLEOTIDE SEQUENCE</scope>
</reference>
<dbReference type="EMBL" id="UOFL01000239">
    <property type="protein sequence ID" value="VAW82299.1"/>
    <property type="molecule type" value="Genomic_DNA"/>
</dbReference>
<organism evidence="1">
    <name type="scientific">hydrothermal vent metagenome</name>
    <dbReference type="NCBI Taxonomy" id="652676"/>
    <lineage>
        <taxon>unclassified sequences</taxon>
        <taxon>metagenomes</taxon>
        <taxon>ecological metagenomes</taxon>
    </lineage>
</organism>
<gene>
    <name evidence="1" type="ORF">MNBD_GAMMA12-3116</name>
</gene>
<sequence>MIQQNIISINKVLIVDKKLVNTRAQKVNTVIRRHFAGDDKSQLQSLNREAVARITGPGPDYLLRLAENEEFDEGGFGVELCAPSMSVVVAFQEYGQTELGSVTIEKILQEDEKNIVKGWRKINGELTRQGIEAYGAGLWRPFRVASNGEEPDIVTASGVLLLPDDFIQEIYSTGDIAHPLAVLHHELMAHVLPLNATETMDPGLAMELICIRYESEMLRELGIAERKLNWGQDDGIRNQTLHEPSEQYYEGLVIENSNRVLVEINPETCEVVGPAIALGSVALGSGLVIQQR</sequence>
<proteinExistence type="predicted"/>
<evidence type="ECO:0000313" key="1">
    <source>
        <dbReference type="EMBL" id="VAW82299.1"/>
    </source>
</evidence>